<dbReference type="SMART" id="SM00198">
    <property type="entry name" value="SCP"/>
    <property type="match status" value="1"/>
</dbReference>
<gene>
    <name evidence="2" type="ORF">OESDEN_01548</name>
</gene>
<evidence type="ECO:0000313" key="3">
    <source>
        <dbReference type="Proteomes" id="UP000053660"/>
    </source>
</evidence>
<proteinExistence type="predicted"/>
<evidence type="ECO:0000313" key="2">
    <source>
        <dbReference type="EMBL" id="KHJ98454.1"/>
    </source>
</evidence>
<feature type="domain" description="SCP" evidence="1">
    <location>
        <begin position="52"/>
        <end position="200"/>
    </location>
</feature>
<dbReference type="OrthoDB" id="414826at2759"/>
<sequence length="257" mass="28031">MVVEMRMCISVRKGLERIIAVKTVSVEHRISTGTFTAKSMCPDNGENSMTDELRIAYLAKHNSLRSTLALGAAKNGKNGTLLRQANRMPTLVYCCELEKAAYERAKQCSSMDSSLFGDVENNKNFTTNLERTLEQAGKNAIQLWWAEITANGPIEQYQNLFYTHLGISSFAKIASDLTTGVGCSVVHCGSLINVVCYYETTLKNAAKLYNCGPYCKQCPGGEISCVNGLCPPTDEQCPTATTPAATTTGNYKSSPNY</sequence>
<dbReference type="Gene3D" id="3.40.33.10">
    <property type="entry name" value="CAP"/>
    <property type="match status" value="1"/>
</dbReference>
<name>A0A0B1TMG2_OESDE</name>
<dbReference type="SUPFAM" id="SSF55797">
    <property type="entry name" value="PR-1-like"/>
    <property type="match status" value="1"/>
</dbReference>
<protein>
    <submittedName>
        <fullName evidence="2">SCP-like protein</fullName>
    </submittedName>
</protein>
<dbReference type="InterPro" id="IPR014044">
    <property type="entry name" value="CAP_dom"/>
</dbReference>
<organism evidence="2 3">
    <name type="scientific">Oesophagostomum dentatum</name>
    <name type="common">Nodular worm</name>
    <dbReference type="NCBI Taxonomy" id="61180"/>
    <lineage>
        <taxon>Eukaryota</taxon>
        <taxon>Metazoa</taxon>
        <taxon>Ecdysozoa</taxon>
        <taxon>Nematoda</taxon>
        <taxon>Chromadorea</taxon>
        <taxon>Rhabditida</taxon>
        <taxon>Rhabditina</taxon>
        <taxon>Rhabditomorpha</taxon>
        <taxon>Strongyloidea</taxon>
        <taxon>Strongylidae</taxon>
        <taxon>Oesophagostomum</taxon>
    </lineage>
</organism>
<dbReference type="AlphaFoldDB" id="A0A0B1TMG2"/>
<dbReference type="EMBL" id="KN549309">
    <property type="protein sequence ID" value="KHJ98454.1"/>
    <property type="molecule type" value="Genomic_DNA"/>
</dbReference>
<keyword evidence="3" id="KW-1185">Reference proteome</keyword>
<dbReference type="InterPro" id="IPR035940">
    <property type="entry name" value="CAP_sf"/>
</dbReference>
<reference evidence="2 3" key="1">
    <citation type="submission" date="2014-03" db="EMBL/GenBank/DDBJ databases">
        <title>Draft genome of the hookworm Oesophagostomum dentatum.</title>
        <authorList>
            <person name="Mitreva M."/>
        </authorList>
    </citation>
    <scope>NUCLEOTIDE SEQUENCE [LARGE SCALE GENOMIC DNA]</scope>
    <source>
        <strain evidence="2 3">OD-Hann</strain>
    </source>
</reference>
<dbReference type="Proteomes" id="UP000053660">
    <property type="component" value="Unassembled WGS sequence"/>
</dbReference>
<dbReference type="CDD" id="cd05380">
    <property type="entry name" value="CAP_euk"/>
    <property type="match status" value="1"/>
</dbReference>
<evidence type="ECO:0000259" key="1">
    <source>
        <dbReference type="SMART" id="SM00198"/>
    </source>
</evidence>
<dbReference type="Pfam" id="PF00188">
    <property type="entry name" value="CAP"/>
    <property type="match status" value="1"/>
</dbReference>
<accession>A0A0B1TMG2</accession>